<organism evidence="1">
    <name type="scientific">uncultured Sulfurovum sp</name>
    <dbReference type="NCBI Taxonomy" id="269237"/>
    <lineage>
        <taxon>Bacteria</taxon>
        <taxon>Pseudomonadati</taxon>
        <taxon>Campylobacterota</taxon>
        <taxon>Epsilonproteobacteria</taxon>
        <taxon>Campylobacterales</taxon>
        <taxon>Sulfurovaceae</taxon>
        <taxon>Sulfurovum</taxon>
        <taxon>environmental samples</taxon>
    </lineage>
</organism>
<proteinExistence type="predicted"/>
<dbReference type="AlphaFoldDB" id="A0A6S6TKV4"/>
<name>A0A6S6TKV4_9BACT</name>
<sequence>MATLREIKKAFFALSQKEQEAMIKEIYGFSKDVKEFLNMRLLGDGEEQYIQQISKATESQTPKGYPKEISVREVNAILSKAKKSKVSDKTLCEMEWIAFDGYMTYLDDYGGGPEIYEDKVYDHLNNHLQLLSKIGNEEEQKKIGEIAKYLRKHRNMYYDHIWELFEDMTGVDMF</sequence>
<evidence type="ECO:0000313" key="1">
    <source>
        <dbReference type="EMBL" id="CAA6816303.1"/>
    </source>
</evidence>
<dbReference type="EMBL" id="CACVAS010000081">
    <property type="protein sequence ID" value="CAA6816303.1"/>
    <property type="molecule type" value="Genomic_DNA"/>
</dbReference>
<accession>A0A6S6TKV4</accession>
<gene>
    <name evidence="1" type="ORF">HELGO_WM38346</name>
</gene>
<protein>
    <submittedName>
        <fullName evidence="1">Uncharacterized protein</fullName>
    </submittedName>
</protein>
<reference evidence="1" key="1">
    <citation type="submission" date="2020-01" db="EMBL/GenBank/DDBJ databases">
        <authorList>
            <person name="Meier V. D."/>
            <person name="Meier V D."/>
        </authorList>
    </citation>
    <scope>NUCLEOTIDE SEQUENCE</scope>
    <source>
        <strain evidence="1">HLG_WM_MAG_01</strain>
    </source>
</reference>